<dbReference type="Gene3D" id="3.90.1300.10">
    <property type="entry name" value="Amidase signature (AS) domain"/>
    <property type="match status" value="1"/>
</dbReference>
<reference evidence="2" key="1">
    <citation type="journal article" date="2021" name="Nat. Commun.">
        <title>Genetic determinants of endophytism in the Arabidopsis root mycobiome.</title>
        <authorList>
            <person name="Mesny F."/>
            <person name="Miyauchi S."/>
            <person name="Thiergart T."/>
            <person name="Pickel B."/>
            <person name="Atanasova L."/>
            <person name="Karlsson M."/>
            <person name="Huettel B."/>
            <person name="Barry K.W."/>
            <person name="Haridas S."/>
            <person name="Chen C."/>
            <person name="Bauer D."/>
            <person name="Andreopoulos W."/>
            <person name="Pangilinan J."/>
            <person name="LaButti K."/>
            <person name="Riley R."/>
            <person name="Lipzen A."/>
            <person name="Clum A."/>
            <person name="Drula E."/>
            <person name="Henrissat B."/>
            <person name="Kohler A."/>
            <person name="Grigoriev I.V."/>
            <person name="Martin F.M."/>
            <person name="Hacquard S."/>
        </authorList>
    </citation>
    <scope>NUCLEOTIDE SEQUENCE</scope>
    <source>
        <strain evidence="2">MPI-CAGE-CH-0243</strain>
    </source>
</reference>
<protein>
    <submittedName>
        <fullName evidence="2">Amidase signature domain-containing protein</fullName>
    </submittedName>
</protein>
<dbReference type="OrthoDB" id="566138at2759"/>
<dbReference type="SUPFAM" id="SSF75304">
    <property type="entry name" value="Amidase signature (AS) enzymes"/>
    <property type="match status" value="1"/>
</dbReference>
<gene>
    <name evidence="2" type="ORF">B0J11DRAFT_558836</name>
</gene>
<keyword evidence="3" id="KW-1185">Reference proteome</keyword>
<dbReference type="Pfam" id="PF01425">
    <property type="entry name" value="Amidase"/>
    <property type="match status" value="1"/>
</dbReference>
<organism evidence="2 3">
    <name type="scientific">Dendryphion nanum</name>
    <dbReference type="NCBI Taxonomy" id="256645"/>
    <lineage>
        <taxon>Eukaryota</taxon>
        <taxon>Fungi</taxon>
        <taxon>Dikarya</taxon>
        <taxon>Ascomycota</taxon>
        <taxon>Pezizomycotina</taxon>
        <taxon>Dothideomycetes</taxon>
        <taxon>Pleosporomycetidae</taxon>
        <taxon>Pleosporales</taxon>
        <taxon>Torulaceae</taxon>
        <taxon>Dendryphion</taxon>
    </lineage>
</organism>
<dbReference type="PANTHER" id="PTHR42678">
    <property type="entry name" value="AMIDASE"/>
    <property type="match status" value="1"/>
</dbReference>
<proteinExistence type="predicted"/>
<dbReference type="Proteomes" id="UP000700596">
    <property type="component" value="Unassembled WGS sequence"/>
</dbReference>
<evidence type="ECO:0000259" key="1">
    <source>
        <dbReference type="Pfam" id="PF01425"/>
    </source>
</evidence>
<dbReference type="EMBL" id="JAGMWT010000007">
    <property type="protein sequence ID" value="KAH7125464.1"/>
    <property type="molecule type" value="Genomic_DNA"/>
</dbReference>
<comment type="caution">
    <text evidence="2">The sequence shown here is derived from an EMBL/GenBank/DDBJ whole genome shotgun (WGS) entry which is preliminary data.</text>
</comment>
<name>A0A9P9IND1_9PLEO</name>
<dbReference type="InterPro" id="IPR036928">
    <property type="entry name" value="AS_sf"/>
</dbReference>
<feature type="domain" description="Amidase" evidence="1">
    <location>
        <begin position="67"/>
        <end position="405"/>
    </location>
</feature>
<evidence type="ECO:0000313" key="2">
    <source>
        <dbReference type="EMBL" id="KAH7125464.1"/>
    </source>
</evidence>
<evidence type="ECO:0000313" key="3">
    <source>
        <dbReference type="Proteomes" id="UP000700596"/>
    </source>
</evidence>
<dbReference type="PANTHER" id="PTHR42678:SF34">
    <property type="entry name" value="OS04G0183300 PROTEIN"/>
    <property type="match status" value="1"/>
</dbReference>
<dbReference type="InterPro" id="IPR023631">
    <property type="entry name" value="Amidase_dom"/>
</dbReference>
<dbReference type="AlphaFoldDB" id="A0A9P9IND1"/>
<sequence>MFRKIKNVLSPGIEPELPKAYLDNVNATRKLSFTSSSESSSPEFDPLVASAFELSELLNAGAITSVEIVQCYLHQIEQHNRRGRQLRALISVAPRHELLRIARRLDEERARGKRRGPLHGIPIVVKDNIMTDVNLGMDTTVGSYAFVGCVPRKNATVVDRLQRRGMIIIGKTNLTEFCGLKNPSMPPGWSAVGGQCQSPYVARHIAKKKLHWELSAPGGSSTGSAVSVASGFSTLAIGTDTIGSLITPANRAGLYALKPTVGEIPMDGIFCLSRTFDSAGGMAKSAKDLVALMDAMMLPTSRETGTKTPNTCFRIKEDWGNLRIGFTEPTIWRQWRKSGRINADAERFMLQKYDMVVQSLIEMGVDVVYPVELPAQSTLNLEGKNSFEPIVYSEFRDCLTDFIRQFKITKVHSLAEIINFNLEHPELSLPPSCPNQNDLMAALQPPPRDQVTASRTHLSAAGGRDGLDFLFATHQLDLVVSPGDAALSSLAAAAGYPTAACPLSALKLNGQPFGLTLASRPHTEHILLHFLTAYEATFPPRALPLPLSSVPLQDPCPEPLPDKPIIDLILHEWDTRRFSCSADALADWLNARWRKSGYELSAETVCEVLRSNGRIAFRGLGDETEGAFTR</sequence>
<accession>A0A9P9IND1</accession>